<comment type="subcellular location">
    <subcellularLocation>
        <location evidence="3">Cytoplasm</location>
    </subcellularLocation>
    <subcellularLocation>
        <location evidence="2">Nucleus</location>
    </subcellularLocation>
</comment>
<evidence type="ECO:0000256" key="6">
    <source>
        <dbReference type="ARBA" id="ARBA00022490"/>
    </source>
</evidence>
<dbReference type="CDD" id="cd07509">
    <property type="entry name" value="HAD_PPase"/>
    <property type="match status" value="1"/>
</dbReference>
<dbReference type="Pfam" id="PF13242">
    <property type="entry name" value="Hydrolase_like"/>
    <property type="match status" value="1"/>
</dbReference>
<reference evidence="15" key="1">
    <citation type="submission" date="2015-02" db="EMBL/GenBank/DDBJ databases">
        <title>Genome sequencing for Strongylocentrotus purpuratus.</title>
        <authorList>
            <person name="Murali S."/>
            <person name="Liu Y."/>
            <person name="Vee V."/>
            <person name="English A."/>
            <person name="Wang M."/>
            <person name="Skinner E."/>
            <person name="Han Y."/>
            <person name="Muzny D.M."/>
            <person name="Worley K.C."/>
            <person name="Gibbs R.A."/>
        </authorList>
    </citation>
    <scope>NUCLEOTIDE SEQUENCE</scope>
</reference>
<dbReference type="FunFam" id="3.40.50.1000:FF:000051">
    <property type="entry name" value="Phospholysine phosphohistidine inorganic pyrophosphate phosphatase"/>
    <property type="match status" value="1"/>
</dbReference>
<dbReference type="FunCoup" id="A0A7M7HMU9">
    <property type="interactions" value="294"/>
</dbReference>
<sequence length="271" mass="29595">MASGNWYDSAIEGVLLDITGVLYNSTDEGGVPIPGSIEAVKRLKASGVRVRFCTNETQCTRQQLVDKLQRLGFELSVPEVFAPAPAACQLLKARGLTPHLLVYPGVLPEFEAFDLGAKPTCVVVGDAADIFNYETMNNTFRKLLEMDPPVLISMGVGKYYRHGGELMLDVGPFTKALEYAVRCEAIVVGKPDRNFFLGALQDMGVQPQNAIMVGDDIVNDVGGAQKCGLKGLQVRTGKFRPSDEHHPEVRPDGFVENLAHAVDLLLQHRKK</sequence>
<evidence type="ECO:0000256" key="3">
    <source>
        <dbReference type="ARBA" id="ARBA00004496"/>
    </source>
</evidence>
<keyword evidence="9" id="KW-0460">Magnesium</keyword>
<evidence type="ECO:0000256" key="4">
    <source>
        <dbReference type="ARBA" id="ARBA00007958"/>
    </source>
</evidence>
<evidence type="ECO:0000313" key="15">
    <source>
        <dbReference type="Proteomes" id="UP000007110"/>
    </source>
</evidence>
<dbReference type="PANTHER" id="PTHR19288:SF44">
    <property type="entry name" value="PHOSPHOLYSINE PHOSPHOHISTIDINE INORGANIC PYROPHOSPHATE PHOSPHATASE"/>
    <property type="match status" value="1"/>
</dbReference>
<dbReference type="GO" id="GO:0005829">
    <property type="term" value="C:cytosol"/>
    <property type="evidence" value="ECO:0000318"/>
    <property type="project" value="GO_Central"/>
</dbReference>
<evidence type="ECO:0000313" key="14">
    <source>
        <dbReference type="EnsemblMetazoa" id="XP_011674256"/>
    </source>
</evidence>
<dbReference type="Pfam" id="PF13344">
    <property type="entry name" value="Hydrolase_6"/>
    <property type="match status" value="1"/>
</dbReference>
<comment type="catalytic activity">
    <reaction evidence="13">
        <text>diphosphate + H2O = 2 phosphate + H(+)</text>
        <dbReference type="Rhea" id="RHEA:24576"/>
        <dbReference type="ChEBI" id="CHEBI:15377"/>
        <dbReference type="ChEBI" id="CHEBI:15378"/>
        <dbReference type="ChEBI" id="CHEBI:33019"/>
        <dbReference type="ChEBI" id="CHEBI:43474"/>
        <dbReference type="EC" id="3.6.1.1"/>
    </reaction>
</comment>
<evidence type="ECO:0000256" key="5">
    <source>
        <dbReference type="ARBA" id="ARBA00012146"/>
    </source>
</evidence>
<dbReference type="EC" id="3.6.1.1" evidence="5"/>
<accession>A0A7M7HMU9</accession>
<comment type="cofactor">
    <cofactor evidence="1">
        <name>Mg(2+)</name>
        <dbReference type="ChEBI" id="CHEBI:18420"/>
    </cofactor>
</comment>
<dbReference type="EnsemblMetazoa" id="XM_030985457">
    <property type="protein sequence ID" value="XP_030841317"/>
    <property type="gene ID" value="LOC105443126"/>
</dbReference>
<evidence type="ECO:0000256" key="10">
    <source>
        <dbReference type="ARBA" id="ARBA00023242"/>
    </source>
</evidence>
<dbReference type="OMA" id="EEHIFMP"/>
<evidence type="ECO:0000256" key="8">
    <source>
        <dbReference type="ARBA" id="ARBA00022801"/>
    </source>
</evidence>
<dbReference type="PANTHER" id="PTHR19288">
    <property type="entry name" value="4-NITROPHENYLPHOSPHATASE-RELATED"/>
    <property type="match status" value="1"/>
</dbReference>
<keyword evidence="15" id="KW-1185">Reference proteome</keyword>
<dbReference type="GeneID" id="105443126"/>
<dbReference type="InParanoid" id="A0A7M7HMU9"/>
<evidence type="ECO:0000256" key="11">
    <source>
        <dbReference type="ARBA" id="ARBA00037258"/>
    </source>
</evidence>
<dbReference type="KEGG" id="spu:105443126"/>
<dbReference type="GO" id="GO:0005634">
    <property type="term" value="C:nucleus"/>
    <property type="evidence" value="ECO:0007669"/>
    <property type="project" value="UniProtKB-SubCell"/>
</dbReference>
<dbReference type="EnsemblMetazoa" id="XM_011675954">
    <property type="protein sequence ID" value="XP_011674256"/>
    <property type="gene ID" value="LOC105443126"/>
</dbReference>
<evidence type="ECO:0000256" key="12">
    <source>
        <dbReference type="ARBA" id="ARBA00039357"/>
    </source>
</evidence>
<dbReference type="SMR" id="A0A7M7HMU9"/>
<evidence type="ECO:0000256" key="13">
    <source>
        <dbReference type="ARBA" id="ARBA00047820"/>
    </source>
</evidence>
<dbReference type="CTD" id="64077"/>
<dbReference type="NCBIfam" id="TIGR01458">
    <property type="entry name" value="HAD-SF-IIA-hyp3"/>
    <property type="match status" value="1"/>
</dbReference>
<dbReference type="GO" id="GO:0004427">
    <property type="term" value="F:inorganic diphosphate phosphatase activity"/>
    <property type="evidence" value="ECO:0000318"/>
    <property type="project" value="GO_Central"/>
</dbReference>
<dbReference type="SUPFAM" id="SSF56784">
    <property type="entry name" value="HAD-like"/>
    <property type="match status" value="1"/>
</dbReference>
<keyword evidence="6" id="KW-0963">Cytoplasm</keyword>
<keyword evidence="8" id="KW-0378">Hydrolase</keyword>
<comment type="similarity">
    <text evidence="4">Belongs to the HAD-like hydrolase superfamily.</text>
</comment>
<dbReference type="InterPro" id="IPR006357">
    <property type="entry name" value="HAD-SF_hydro_IIA"/>
</dbReference>
<reference evidence="14" key="2">
    <citation type="submission" date="2021-01" db="UniProtKB">
        <authorList>
            <consortium name="EnsemblMetazoa"/>
        </authorList>
    </citation>
    <scope>IDENTIFICATION</scope>
</reference>
<evidence type="ECO:0000256" key="2">
    <source>
        <dbReference type="ARBA" id="ARBA00004123"/>
    </source>
</evidence>
<dbReference type="OrthoDB" id="426235at2759"/>
<dbReference type="AlphaFoldDB" id="A0A7M7HMU9"/>
<comment type="function">
    <text evidence="11">Phosphatase that hydrolyzes imidodiphosphate, 3-phosphohistidine and 6-phospholysine. Has broad substrate specificity and can also hydrolyze inorganic diphosphate, but with lower efficiency.</text>
</comment>
<keyword evidence="7" id="KW-0479">Metal-binding</keyword>
<protein>
    <recommendedName>
        <fullName evidence="12">Phospholysine phosphohistidine inorganic pyrophosphate phosphatase</fullName>
        <ecNumber evidence="5">3.6.1.1</ecNumber>
    </recommendedName>
</protein>
<dbReference type="Proteomes" id="UP000007110">
    <property type="component" value="Unassembled WGS sequence"/>
</dbReference>
<dbReference type="Gene3D" id="3.40.50.1000">
    <property type="entry name" value="HAD superfamily/HAD-like"/>
    <property type="match status" value="2"/>
</dbReference>
<dbReference type="RefSeq" id="XP_011674256.1">
    <property type="nucleotide sequence ID" value="XM_011675954.2"/>
</dbReference>
<organism evidence="14 15">
    <name type="scientific">Strongylocentrotus purpuratus</name>
    <name type="common">Purple sea urchin</name>
    <dbReference type="NCBI Taxonomy" id="7668"/>
    <lineage>
        <taxon>Eukaryota</taxon>
        <taxon>Metazoa</taxon>
        <taxon>Echinodermata</taxon>
        <taxon>Eleutherozoa</taxon>
        <taxon>Echinozoa</taxon>
        <taxon>Echinoidea</taxon>
        <taxon>Euechinoidea</taxon>
        <taxon>Echinacea</taxon>
        <taxon>Camarodonta</taxon>
        <taxon>Echinidea</taxon>
        <taxon>Strongylocentrotidae</taxon>
        <taxon>Strongylocentrotus</taxon>
    </lineage>
</organism>
<evidence type="ECO:0000256" key="9">
    <source>
        <dbReference type="ARBA" id="ARBA00022842"/>
    </source>
</evidence>
<proteinExistence type="inferred from homology"/>
<evidence type="ECO:0000256" key="7">
    <source>
        <dbReference type="ARBA" id="ARBA00022723"/>
    </source>
</evidence>
<evidence type="ECO:0000256" key="1">
    <source>
        <dbReference type="ARBA" id="ARBA00001946"/>
    </source>
</evidence>
<name>A0A7M7HMU9_STRPU</name>
<dbReference type="GO" id="GO:0005737">
    <property type="term" value="C:cytoplasm"/>
    <property type="evidence" value="ECO:0000318"/>
    <property type="project" value="GO_Central"/>
</dbReference>
<dbReference type="InterPro" id="IPR023214">
    <property type="entry name" value="HAD_sf"/>
</dbReference>
<dbReference type="GO" id="GO:0046872">
    <property type="term" value="F:metal ion binding"/>
    <property type="evidence" value="ECO:0007669"/>
    <property type="project" value="UniProtKB-KW"/>
</dbReference>
<dbReference type="InterPro" id="IPR006355">
    <property type="entry name" value="LHPP/HDHD2"/>
</dbReference>
<keyword evidence="10" id="KW-0539">Nucleus</keyword>
<dbReference type="InterPro" id="IPR036412">
    <property type="entry name" value="HAD-like_sf"/>
</dbReference>
<dbReference type="RefSeq" id="XP_030841317.1">
    <property type="nucleotide sequence ID" value="XM_030985457.1"/>
</dbReference>
<dbReference type="GO" id="GO:0016791">
    <property type="term" value="F:phosphatase activity"/>
    <property type="evidence" value="ECO:0000318"/>
    <property type="project" value="GO_Central"/>
</dbReference>